<dbReference type="PANTHER" id="PTHR36204">
    <property type="entry name" value="N-ACETYLMANNOSAMINE-6-PHOSPHATE 2-EPIMERASE-RELATED"/>
    <property type="match status" value="1"/>
</dbReference>
<dbReference type="InterPro" id="IPR013785">
    <property type="entry name" value="Aldolase_TIM"/>
</dbReference>
<evidence type="ECO:0000313" key="7">
    <source>
        <dbReference type="EMBL" id="MFC3143071.1"/>
    </source>
</evidence>
<dbReference type="InterPro" id="IPR011060">
    <property type="entry name" value="RibuloseP-bd_barrel"/>
</dbReference>
<evidence type="ECO:0000256" key="6">
    <source>
        <dbReference type="HAMAP-Rule" id="MF_01235"/>
    </source>
</evidence>
<reference evidence="8" key="1">
    <citation type="journal article" date="2019" name="Int. J. Syst. Evol. Microbiol.">
        <title>The Global Catalogue of Microorganisms (GCM) 10K type strain sequencing project: providing services to taxonomists for standard genome sequencing and annotation.</title>
        <authorList>
            <consortium name="The Broad Institute Genomics Platform"/>
            <consortium name="The Broad Institute Genome Sequencing Center for Infectious Disease"/>
            <person name="Wu L."/>
            <person name="Ma J."/>
        </authorList>
    </citation>
    <scope>NUCLEOTIDE SEQUENCE [LARGE SCALE GENOMIC DNA]</scope>
    <source>
        <strain evidence="8">KCTC 52366</strain>
    </source>
</reference>
<gene>
    <name evidence="6" type="primary">nanE</name>
    <name evidence="7" type="ORF">ACFOGP_10145</name>
</gene>
<comment type="pathway">
    <text evidence="3 6">Amino-sugar metabolism; N-acetylneuraminate degradation; D-fructose 6-phosphate from N-acetylneuraminate: step 3/5.</text>
</comment>
<comment type="function">
    <text evidence="2 6">Converts N-acetylmannosamine-6-phosphate (ManNAc-6-P) to N-acetylglucosamine-6-phosphate (GlcNAc-6-P).</text>
</comment>
<dbReference type="InterPro" id="IPR007260">
    <property type="entry name" value="NanE"/>
</dbReference>
<dbReference type="HAMAP" id="MF_01235">
    <property type="entry name" value="ManNAc6P_epimer"/>
    <property type="match status" value="1"/>
</dbReference>
<proteinExistence type="inferred from homology"/>
<protein>
    <recommendedName>
        <fullName evidence="6">Putative N-acetylmannosamine-6-phosphate 2-epimerase</fullName>
        <ecNumber evidence="6">5.1.3.9</ecNumber>
    </recommendedName>
    <alternativeName>
        <fullName evidence="6">ManNAc-6-P epimerase</fullName>
    </alternativeName>
</protein>
<dbReference type="Proteomes" id="UP001595632">
    <property type="component" value="Unassembled WGS sequence"/>
</dbReference>
<dbReference type="EC" id="5.1.3.9" evidence="6"/>
<name>A0ABV7GRE3_9RHOB</name>
<dbReference type="SUPFAM" id="SSF51366">
    <property type="entry name" value="Ribulose-phoshate binding barrel"/>
    <property type="match status" value="1"/>
</dbReference>
<keyword evidence="5 6" id="KW-0119">Carbohydrate metabolism</keyword>
<comment type="catalytic activity">
    <reaction evidence="1 6">
        <text>an N-acyl-D-glucosamine 6-phosphate = an N-acyl-D-mannosamine 6-phosphate</text>
        <dbReference type="Rhea" id="RHEA:23932"/>
        <dbReference type="ChEBI" id="CHEBI:57599"/>
        <dbReference type="ChEBI" id="CHEBI:57666"/>
        <dbReference type="EC" id="5.1.3.9"/>
    </reaction>
</comment>
<accession>A0ABV7GRE3</accession>
<organism evidence="7 8">
    <name type="scientific">Psychromarinibacter halotolerans</name>
    <dbReference type="NCBI Taxonomy" id="1775175"/>
    <lineage>
        <taxon>Bacteria</taxon>
        <taxon>Pseudomonadati</taxon>
        <taxon>Pseudomonadota</taxon>
        <taxon>Alphaproteobacteria</taxon>
        <taxon>Rhodobacterales</taxon>
        <taxon>Paracoccaceae</taxon>
        <taxon>Psychromarinibacter</taxon>
    </lineage>
</organism>
<dbReference type="EMBL" id="JBHRTB010000010">
    <property type="protein sequence ID" value="MFC3143071.1"/>
    <property type="molecule type" value="Genomic_DNA"/>
</dbReference>
<dbReference type="Pfam" id="PF04131">
    <property type="entry name" value="NanE"/>
    <property type="match status" value="1"/>
</dbReference>
<evidence type="ECO:0000256" key="2">
    <source>
        <dbReference type="ARBA" id="ARBA00002147"/>
    </source>
</evidence>
<evidence type="ECO:0000313" key="8">
    <source>
        <dbReference type="Proteomes" id="UP001595632"/>
    </source>
</evidence>
<keyword evidence="4 6" id="KW-0413">Isomerase</keyword>
<dbReference type="NCBIfam" id="NF002231">
    <property type="entry name" value="PRK01130.1"/>
    <property type="match status" value="1"/>
</dbReference>
<evidence type="ECO:0000256" key="4">
    <source>
        <dbReference type="ARBA" id="ARBA00023235"/>
    </source>
</evidence>
<comment type="caution">
    <text evidence="7">The sequence shown here is derived from an EMBL/GenBank/DDBJ whole genome shotgun (WGS) entry which is preliminary data.</text>
</comment>
<evidence type="ECO:0000256" key="5">
    <source>
        <dbReference type="ARBA" id="ARBA00023277"/>
    </source>
</evidence>
<keyword evidence="8" id="KW-1185">Reference proteome</keyword>
<evidence type="ECO:0000256" key="3">
    <source>
        <dbReference type="ARBA" id="ARBA00005081"/>
    </source>
</evidence>
<sequence>MLEQLKGRLIASCQPVTGGPMDRPDIVAAMALAALDGGAAGLRIEGLDNVRAVRAATRAPLIGLLKRDLDDSPVRITPFATDVADLIAAGADFVAVDATSQTRPETVEALYSAIRAGGALAMADCATLDDGRRAAALGFDVLGSTMSGYTGGPVPAEPDLDLVRGLAELGHVTVAEGRYHRPEQAAAAISAGADAVVVGSALTRLEHVTGWFADAVAAQVATTQGAA</sequence>
<comment type="similarity">
    <text evidence="6">Belongs to the NanE family.</text>
</comment>
<dbReference type="RefSeq" id="WP_275633050.1">
    <property type="nucleotide sequence ID" value="NZ_JARGYD010000004.1"/>
</dbReference>
<evidence type="ECO:0000256" key="1">
    <source>
        <dbReference type="ARBA" id="ARBA00000056"/>
    </source>
</evidence>
<dbReference type="GO" id="GO:0047465">
    <property type="term" value="F:N-acylglucosamine-6-phosphate 2-epimerase activity"/>
    <property type="evidence" value="ECO:0007669"/>
    <property type="project" value="UniProtKB-EC"/>
</dbReference>
<dbReference type="Gene3D" id="3.20.20.70">
    <property type="entry name" value="Aldolase class I"/>
    <property type="match status" value="1"/>
</dbReference>
<dbReference type="PANTHER" id="PTHR36204:SF1">
    <property type="entry name" value="N-ACETYLMANNOSAMINE-6-PHOSPHATE 2-EPIMERASE-RELATED"/>
    <property type="match status" value="1"/>
</dbReference>